<keyword evidence="6" id="KW-1185">Reference proteome</keyword>
<dbReference type="Gene3D" id="3.20.20.70">
    <property type="entry name" value="Aldolase class I"/>
    <property type="match status" value="1"/>
</dbReference>
<name>A0A067MSZ7_BOTB1</name>
<dbReference type="PANTHER" id="PTHR35273:SF2">
    <property type="entry name" value="ALPHA-GALACTOSIDASE"/>
    <property type="match status" value="1"/>
</dbReference>
<feature type="chain" id="PRO_5001641528" description="alpha-galactosidase" evidence="3">
    <location>
        <begin position="18"/>
        <end position="275"/>
    </location>
</feature>
<keyword evidence="5" id="KW-0378">Hydrolase</keyword>
<sequence length="275" mass="29846">MKGHWFALLALAAGTHAAWTPAKTATFTYQIGSADISRALATPSIQLVFLDGFDTPASTVKQLHDAGKKAICYLSAGSYEDWRSDKASFPAAVLGKALDGWAGEKWLDVRQLSVLEGIMGKRADLCVQKGFDGIDWDNVDGYTNATGFPLTAANQLAYNKLLASIAHARGLAVGLKNDLDQVKSLVGDFDWVMDEECVLNNECDLLTPFLTAGKPVFGVEYPKEDSSLSKSTPAKICATPNKLGFTWELKNIDLDPVFYDCKTATNYGFDWANGK</sequence>
<dbReference type="InterPro" id="IPR004352">
    <property type="entry name" value="GH114_TIM-barrel"/>
</dbReference>
<dbReference type="SUPFAM" id="SSF51445">
    <property type="entry name" value="(Trans)glycosidases"/>
    <property type="match status" value="1"/>
</dbReference>
<protein>
    <recommendedName>
        <fullName evidence="2">alpha-galactosidase</fullName>
        <ecNumber evidence="2">3.2.1.22</ecNumber>
    </recommendedName>
</protein>
<dbReference type="HOGENOM" id="CLU_051214_1_1_1"/>
<feature type="signal peptide" evidence="3">
    <location>
        <begin position="1"/>
        <end position="17"/>
    </location>
</feature>
<gene>
    <name evidence="5" type="ORF">BOTBODRAFT_299995</name>
</gene>
<evidence type="ECO:0000313" key="6">
    <source>
        <dbReference type="Proteomes" id="UP000027195"/>
    </source>
</evidence>
<evidence type="ECO:0000256" key="3">
    <source>
        <dbReference type="SAM" id="SignalP"/>
    </source>
</evidence>
<dbReference type="InterPro" id="IPR013785">
    <property type="entry name" value="Aldolase_TIM"/>
</dbReference>
<accession>A0A067MSZ7</accession>
<reference evidence="6" key="1">
    <citation type="journal article" date="2014" name="Proc. Natl. Acad. Sci. U.S.A.">
        <title>Extensive sampling of basidiomycete genomes demonstrates inadequacy of the white-rot/brown-rot paradigm for wood decay fungi.</title>
        <authorList>
            <person name="Riley R."/>
            <person name="Salamov A.A."/>
            <person name="Brown D.W."/>
            <person name="Nagy L.G."/>
            <person name="Floudas D."/>
            <person name="Held B.W."/>
            <person name="Levasseur A."/>
            <person name="Lombard V."/>
            <person name="Morin E."/>
            <person name="Otillar R."/>
            <person name="Lindquist E.A."/>
            <person name="Sun H."/>
            <person name="LaButti K.M."/>
            <person name="Schmutz J."/>
            <person name="Jabbour D."/>
            <person name="Luo H."/>
            <person name="Baker S.E."/>
            <person name="Pisabarro A.G."/>
            <person name="Walton J.D."/>
            <person name="Blanchette R.A."/>
            <person name="Henrissat B."/>
            <person name="Martin F."/>
            <person name="Cullen D."/>
            <person name="Hibbett D.S."/>
            <person name="Grigoriev I.V."/>
        </authorList>
    </citation>
    <scope>NUCLEOTIDE SEQUENCE [LARGE SCALE GENOMIC DNA]</scope>
    <source>
        <strain evidence="6">FD-172 SS1</strain>
    </source>
</reference>
<dbReference type="EC" id="3.2.1.22" evidence="2"/>
<dbReference type="STRING" id="930990.A0A067MSZ7"/>
<organism evidence="5 6">
    <name type="scientific">Botryobasidium botryosum (strain FD-172 SS1)</name>
    <dbReference type="NCBI Taxonomy" id="930990"/>
    <lineage>
        <taxon>Eukaryota</taxon>
        <taxon>Fungi</taxon>
        <taxon>Dikarya</taxon>
        <taxon>Basidiomycota</taxon>
        <taxon>Agaricomycotina</taxon>
        <taxon>Agaricomycetes</taxon>
        <taxon>Cantharellales</taxon>
        <taxon>Botryobasidiaceae</taxon>
        <taxon>Botryobasidium</taxon>
    </lineage>
</organism>
<dbReference type="Proteomes" id="UP000027195">
    <property type="component" value="Unassembled WGS sequence"/>
</dbReference>
<dbReference type="GO" id="GO:0004557">
    <property type="term" value="F:alpha-galactosidase activity"/>
    <property type="evidence" value="ECO:0007669"/>
    <property type="project" value="UniProtKB-EC"/>
</dbReference>
<dbReference type="InParanoid" id="A0A067MSZ7"/>
<feature type="domain" description="Glycoside-hydrolase family GH114 TIM-barrel" evidence="4">
    <location>
        <begin position="26"/>
        <end position="255"/>
    </location>
</feature>
<comment type="catalytic activity">
    <reaction evidence="1">
        <text>Hydrolysis of terminal, non-reducing alpha-D-galactose residues in alpha-D-galactosides, including galactose oligosaccharides, galactomannans and galactolipids.</text>
        <dbReference type="EC" id="3.2.1.22"/>
    </reaction>
</comment>
<evidence type="ECO:0000313" key="5">
    <source>
        <dbReference type="EMBL" id="KDQ14987.1"/>
    </source>
</evidence>
<dbReference type="Pfam" id="PF03537">
    <property type="entry name" value="Glyco_hydro_114"/>
    <property type="match status" value="1"/>
</dbReference>
<evidence type="ECO:0000256" key="2">
    <source>
        <dbReference type="ARBA" id="ARBA00012755"/>
    </source>
</evidence>
<dbReference type="InterPro" id="IPR017853">
    <property type="entry name" value="GH"/>
</dbReference>
<evidence type="ECO:0000259" key="4">
    <source>
        <dbReference type="Pfam" id="PF03537"/>
    </source>
</evidence>
<dbReference type="PANTHER" id="PTHR35273">
    <property type="entry name" value="ALPHA-1,4 POLYGALACTOSAMINIDASE, PUTATIVE (AFU_ORTHOLOGUE AFUA_3G07890)-RELATED"/>
    <property type="match status" value="1"/>
</dbReference>
<dbReference type="EMBL" id="KL198034">
    <property type="protein sequence ID" value="KDQ14987.1"/>
    <property type="molecule type" value="Genomic_DNA"/>
</dbReference>
<proteinExistence type="predicted"/>
<dbReference type="AlphaFoldDB" id="A0A067MSZ7"/>
<evidence type="ECO:0000256" key="1">
    <source>
        <dbReference type="ARBA" id="ARBA00001255"/>
    </source>
</evidence>
<keyword evidence="3" id="KW-0732">Signal</keyword>
<dbReference type="OrthoDB" id="2108802at2759"/>